<evidence type="ECO:0000313" key="2">
    <source>
        <dbReference type="Proteomes" id="UP000198744"/>
    </source>
</evidence>
<reference evidence="1 2" key="1">
    <citation type="submission" date="2016-10" db="EMBL/GenBank/DDBJ databases">
        <authorList>
            <person name="de Groot N.N."/>
        </authorList>
    </citation>
    <scope>NUCLEOTIDE SEQUENCE [LARGE SCALE GENOMIC DNA]</scope>
    <source>
        <strain evidence="1 2">DSM 8423</strain>
    </source>
</reference>
<dbReference type="Proteomes" id="UP000198744">
    <property type="component" value="Unassembled WGS sequence"/>
</dbReference>
<keyword evidence="2" id="KW-1185">Reference proteome</keyword>
<name>A0A1H7YQX1_9BACT</name>
<gene>
    <name evidence="1" type="ORF">SAMN04489760_11742</name>
</gene>
<protein>
    <submittedName>
        <fullName evidence="1">Uncharacterized protein</fullName>
    </submittedName>
</protein>
<dbReference type="EMBL" id="FOBS01000017">
    <property type="protein sequence ID" value="SEM47697.1"/>
    <property type="molecule type" value="Genomic_DNA"/>
</dbReference>
<organism evidence="1 2">
    <name type="scientific">Syntrophus gentianae</name>
    <dbReference type="NCBI Taxonomy" id="43775"/>
    <lineage>
        <taxon>Bacteria</taxon>
        <taxon>Pseudomonadati</taxon>
        <taxon>Thermodesulfobacteriota</taxon>
        <taxon>Syntrophia</taxon>
        <taxon>Syntrophales</taxon>
        <taxon>Syntrophaceae</taxon>
        <taxon>Syntrophus</taxon>
    </lineage>
</organism>
<accession>A0A1H7YQX1</accession>
<sequence>MRYKVELLGLSESGERRELFHLVVYAQNEKEAVVKAQKEYAVRYPDSPFPPKDSSWIAYGTREEDCWG</sequence>
<proteinExistence type="predicted"/>
<dbReference type="AlphaFoldDB" id="A0A1H7YQX1"/>
<dbReference type="RefSeq" id="WP_093883874.1">
    <property type="nucleotide sequence ID" value="NZ_FOBS01000017.1"/>
</dbReference>
<dbReference type="STRING" id="43775.SAMN04489760_11742"/>
<evidence type="ECO:0000313" key="1">
    <source>
        <dbReference type="EMBL" id="SEM47697.1"/>
    </source>
</evidence>